<comment type="domain">
    <text evidence="6">The N-terminal region contains the highly conserved SGGXDS motif, predicted to be a P-loop motif involved in ATP binding.</text>
</comment>
<comment type="catalytic activity">
    <reaction evidence="5 6">
        <text>cytidine(34) in tRNA(Ile2) + L-lysine + ATP = lysidine(34) in tRNA(Ile2) + AMP + diphosphate + H(+)</text>
        <dbReference type="Rhea" id="RHEA:43744"/>
        <dbReference type="Rhea" id="RHEA-COMP:10625"/>
        <dbReference type="Rhea" id="RHEA-COMP:10670"/>
        <dbReference type="ChEBI" id="CHEBI:15378"/>
        <dbReference type="ChEBI" id="CHEBI:30616"/>
        <dbReference type="ChEBI" id="CHEBI:32551"/>
        <dbReference type="ChEBI" id="CHEBI:33019"/>
        <dbReference type="ChEBI" id="CHEBI:82748"/>
        <dbReference type="ChEBI" id="CHEBI:83665"/>
        <dbReference type="ChEBI" id="CHEBI:456215"/>
        <dbReference type="EC" id="6.3.4.19"/>
    </reaction>
</comment>
<dbReference type="SUPFAM" id="SSF52402">
    <property type="entry name" value="Adenine nucleotide alpha hydrolases-like"/>
    <property type="match status" value="1"/>
</dbReference>
<dbReference type="HOGENOM" id="CLU_018869_0_1_12"/>
<dbReference type="CDD" id="cd01992">
    <property type="entry name" value="TilS_N"/>
    <property type="match status" value="1"/>
</dbReference>
<dbReference type="NCBIfam" id="TIGR02432">
    <property type="entry name" value="lysidine_TilS_N"/>
    <property type="match status" value="1"/>
</dbReference>
<dbReference type="EMBL" id="CP002868">
    <property type="protein sequence ID" value="AEJ18947.1"/>
    <property type="molecule type" value="Genomic_DNA"/>
</dbReference>
<evidence type="ECO:0000256" key="5">
    <source>
        <dbReference type="ARBA" id="ARBA00048539"/>
    </source>
</evidence>
<dbReference type="PANTHER" id="PTHR43033:SF1">
    <property type="entry name" value="TRNA(ILE)-LYSIDINE SYNTHASE-RELATED"/>
    <property type="match status" value="1"/>
</dbReference>
<accession>F8F083</accession>
<comment type="subcellular location">
    <subcellularLocation>
        <location evidence="6">Cytoplasm</location>
    </subcellularLocation>
</comment>
<keyword evidence="2 6" id="KW-0819">tRNA processing</keyword>
<feature type="binding site" evidence="6">
    <location>
        <begin position="33"/>
        <end position="38"/>
    </location>
    <ligand>
        <name>ATP</name>
        <dbReference type="ChEBI" id="CHEBI:30616"/>
    </ligand>
</feature>
<dbReference type="eggNOG" id="COG0037">
    <property type="taxonomic scope" value="Bacteria"/>
</dbReference>
<dbReference type="InterPro" id="IPR014729">
    <property type="entry name" value="Rossmann-like_a/b/a_fold"/>
</dbReference>
<dbReference type="KEGG" id="scd:Spica_0793"/>
<dbReference type="Gene3D" id="3.40.50.620">
    <property type="entry name" value="HUPs"/>
    <property type="match status" value="1"/>
</dbReference>
<keyword evidence="6" id="KW-0963">Cytoplasm</keyword>
<comment type="similarity">
    <text evidence="6">Belongs to the tRNA(Ile)-lysidine synthase family.</text>
</comment>
<dbReference type="GO" id="GO:0006400">
    <property type="term" value="P:tRNA modification"/>
    <property type="evidence" value="ECO:0007669"/>
    <property type="project" value="UniProtKB-UniRule"/>
</dbReference>
<keyword evidence="3 6" id="KW-0547">Nucleotide-binding</keyword>
<evidence type="ECO:0000256" key="2">
    <source>
        <dbReference type="ARBA" id="ARBA00022694"/>
    </source>
</evidence>
<gene>
    <name evidence="6" type="primary">tilS</name>
    <name evidence="8" type="ordered locus">Spica_0793</name>
</gene>
<dbReference type="STRING" id="744872.Spica_0793"/>
<dbReference type="HAMAP" id="MF_01161">
    <property type="entry name" value="tRNA_Ile_lys_synt"/>
    <property type="match status" value="1"/>
</dbReference>
<dbReference type="InterPro" id="IPR011063">
    <property type="entry name" value="TilS/TtcA_N"/>
</dbReference>
<dbReference type="InterPro" id="IPR012795">
    <property type="entry name" value="tRNA_Ile_lys_synt_N"/>
</dbReference>
<dbReference type="EC" id="6.3.4.19" evidence="6"/>
<dbReference type="Pfam" id="PF01171">
    <property type="entry name" value="ATP_bind_3"/>
    <property type="match status" value="1"/>
</dbReference>
<dbReference type="OrthoDB" id="9807403at2"/>
<keyword evidence="4 6" id="KW-0067">ATP-binding</keyword>
<keyword evidence="1 6" id="KW-0436">Ligase</keyword>
<dbReference type="RefSeq" id="WP_013968258.1">
    <property type="nucleotide sequence ID" value="NC_015732.1"/>
</dbReference>
<protein>
    <recommendedName>
        <fullName evidence="6">tRNA(Ile)-lysidine synthase</fullName>
        <ecNumber evidence="6">6.3.4.19</ecNumber>
    </recommendedName>
    <alternativeName>
        <fullName evidence="6">tRNA(Ile)-2-lysyl-cytidine synthase</fullName>
    </alternativeName>
    <alternativeName>
        <fullName evidence="6">tRNA(Ile)-lysidine synthetase</fullName>
    </alternativeName>
</protein>
<evidence type="ECO:0000256" key="4">
    <source>
        <dbReference type="ARBA" id="ARBA00022840"/>
    </source>
</evidence>
<reference evidence="9" key="1">
    <citation type="journal article" date="2013" name="Stand. Genomic Sci.">
        <title>Genome sequence of the thermophilic fresh-water bacterium Spirochaeta caldaria type strain (H1(T)), reclassification of Spirochaeta caldaria, Spirochaeta stenostrepta, and Spirochaeta zuelzerae in the genus Treponema as Treponema caldaria comb. nov., Treponema stenostrepta comb. nov., and Treponema zuelzerae comb. nov., and emendation of the genus Treponema.</title>
        <authorList>
            <person name="Abt B."/>
            <person name="Goker M."/>
            <person name="Scheuner C."/>
            <person name="Han C."/>
            <person name="Lu M."/>
            <person name="Misra M."/>
            <person name="Lapidus A."/>
            <person name="Nolan M."/>
            <person name="Lucas S."/>
            <person name="Hammon N."/>
            <person name="Deshpande S."/>
            <person name="Cheng J.F."/>
            <person name="Tapia R."/>
            <person name="Goodwin L.A."/>
            <person name="Pitluck S."/>
            <person name="Liolios K."/>
            <person name="Pagani I."/>
            <person name="Ivanova N."/>
            <person name="Mavromatis K."/>
            <person name="Mikhailova N."/>
            <person name="Huntemann M."/>
            <person name="Pati A."/>
            <person name="Chen A."/>
            <person name="Palaniappan K."/>
            <person name="Land M."/>
            <person name="Hauser L."/>
            <person name="Jeffries C.D."/>
            <person name="Rohde M."/>
            <person name="Spring S."/>
            <person name="Gronow S."/>
            <person name="Detter J.C."/>
            <person name="Bristow J."/>
            <person name="Eisen J.A."/>
            <person name="Markowitz V."/>
            <person name="Hugenholtz P."/>
            <person name="Kyrpides N.C."/>
            <person name="Woyke T."/>
            <person name="Klenk H.P."/>
        </authorList>
    </citation>
    <scope>NUCLEOTIDE SEQUENCE</scope>
    <source>
        <strain evidence="9">ATCC 51460 / DSM 7334 / H1</strain>
    </source>
</reference>
<evidence type="ECO:0000256" key="1">
    <source>
        <dbReference type="ARBA" id="ARBA00022598"/>
    </source>
</evidence>
<feature type="domain" description="tRNA(Ile)-lysidine/2-thiocytidine synthase N-terminal" evidence="7">
    <location>
        <begin position="28"/>
        <end position="211"/>
    </location>
</feature>
<sequence>MNNGPADLKLSVAAVLQRYSSQLAGTTVLLALSGGADSVSLLYISATLQKQFGFLLRCIHVNHRLRPVEETDIDANIVRAHCQKLKVPLTIVNIAPGVIESYAEQHKTGIEAAARHFRYRALKRQMRRWSGTWLFLGHTRDDALELALMRFLRGAGPNGLARLPERRGNIVRPLVYTSRAEIEDYVRDRNIEYVYDSTNRDNHYLRNRIRNVLIPLLDREFPFWRTGVLEASFIQSQVSFFLKDAAQNNISWQGFVDSTLQGYQTVCENFFKQPLMVREEALFRAIDVVSSKKSEAFSLNYLNPDGIKLGCAKTVRRSSVRKFALGEVQTLDLPNCRLIRSGEWVKVQEKPQLVSATGFSMTFTTSGTYRVKNVRISIQPMQALVPDRTKTNGQMIFLPCVFRTPQAGDRIMYRGRMRTLAEVRQLEIGDTRDEAYRSEYYIATHYIFEDTLGIAVYMLIDIHSKVHIYWREPVSPTVEKIASFMLEIQIRGNHARRSKR</sequence>
<keyword evidence="9" id="KW-1185">Reference proteome</keyword>
<dbReference type="GO" id="GO:0005737">
    <property type="term" value="C:cytoplasm"/>
    <property type="evidence" value="ECO:0007669"/>
    <property type="project" value="UniProtKB-SubCell"/>
</dbReference>
<evidence type="ECO:0000259" key="7">
    <source>
        <dbReference type="Pfam" id="PF01171"/>
    </source>
</evidence>
<evidence type="ECO:0000313" key="8">
    <source>
        <dbReference type="EMBL" id="AEJ18947.1"/>
    </source>
</evidence>
<dbReference type="Proteomes" id="UP000000503">
    <property type="component" value="Chromosome"/>
</dbReference>
<proteinExistence type="inferred from homology"/>
<comment type="function">
    <text evidence="6">Ligates lysine onto the cytidine present at position 34 of the AUA codon-specific tRNA(Ile) that contains the anticodon CAU, in an ATP-dependent manner. Cytidine is converted to lysidine, thus changing the amino acid specificity of the tRNA from methionine to isoleucine.</text>
</comment>
<evidence type="ECO:0000256" key="6">
    <source>
        <dbReference type="HAMAP-Rule" id="MF_01161"/>
    </source>
</evidence>
<organism evidence="8 9">
    <name type="scientific">Gracilinema caldarium (strain ATCC 51460 / DSM 7334 / H1)</name>
    <name type="common">Treponema caldarium</name>
    <dbReference type="NCBI Taxonomy" id="744872"/>
    <lineage>
        <taxon>Bacteria</taxon>
        <taxon>Pseudomonadati</taxon>
        <taxon>Spirochaetota</taxon>
        <taxon>Spirochaetia</taxon>
        <taxon>Spirochaetales</taxon>
        <taxon>Breznakiellaceae</taxon>
        <taxon>Gracilinema</taxon>
    </lineage>
</organism>
<evidence type="ECO:0000256" key="3">
    <source>
        <dbReference type="ARBA" id="ARBA00022741"/>
    </source>
</evidence>
<dbReference type="GO" id="GO:0005524">
    <property type="term" value="F:ATP binding"/>
    <property type="evidence" value="ECO:0007669"/>
    <property type="project" value="UniProtKB-UniRule"/>
</dbReference>
<evidence type="ECO:0000313" key="9">
    <source>
        <dbReference type="Proteomes" id="UP000000503"/>
    </source>
</evidence>
<dbReference type="AlphaFoldDB" id="F8F083"/>
<dbReference type="GO" id="GO:0032267">
    <property type="term" value="F:tRNA(Ile)-lysidine synthase activity"/>
    <property type="evidence" value="ECO:0007669"/>
    <property type="project" value="UniProtKB-EC"/>
</dbReference>
<dbReference type="InterPro" id="IPR012094">
    <property type="entry name" value="tRNA_Ile_lys_synt"/>
</dbReference>
<name>F8F083_GRAC1</name>
<dbReference type="PANTHER" id="PTHR43033">
    <property type="entry name" value="TRNA(ILE)-LYSIDINE SYNTHASE-RELATED"/>
    <property type="match status" value="1"/>
</dbReference>